<comment type="caution">
    <text evidence="1">The sequence shown here is derived from an EMBL/GenBank/DDBJ whole genome shotgun (WGS) entry which is preliminary data.</text>
</comment>
<dbReference type="EMBL" id="JARBJD010000120">
    <property type="protein sequence ID" value="KAK2951366.1"/>
    <property type="molecule type" value="Genomic_DNA"/>
</dbReference>
<accession>A0ABQ9XFX3</accession>
<sequence length="177" mass="19441">MNEHSVLYPVNCNQFLDWDENPLEGGSATTCLYQSLVATKKFLSSLDITLGEKAARFLESVSRRDTASPDVFLNDPGLSADESSRQFMESIMTLIASANRRLSTAAMRVLQTVIYKLSPKPRLTFVQADTIPQLLAILNPTSLSFVQTVGIHAGILSIIESSLYLSSIVDDLGTRLK</sequence>
<gene>
    <name evidence="1" type="ORF">BLNAU_13745</name>
</gene>
<name>A0ABQ9XFX3_9EUKA</name>
<reference evidence="1 2" key="1">
    <citation type="journal article" date="2022" name="bioRxiv">
        <title>Genomics of Preaxostyla Flagellates Illuminates Evolutionary Transitions and the Path Towards Mitochondrial Loss.</title>
        <authorList>
            <person name="Novak L.V.F."/>
            <person name="Treitli S.C."/>
            <person name="Pyrih J."/>
            <person name="Halakuc P."/>
            <person name="Pipaliya S.V."/>
            <person name="Vacek V."/>
            <person name="Brzon O."/>
            <person name="Soukal P."/>
            <person name="Eme L."/>
            <person name="Dacks J.B."/>
            <person name="Karnkowska A."/>
            <person name="Elias M."/>
            <person name="Hampl V."/>
        </authorList>
    </citation>
    <scope>NUCLEOTIDE SEQUENCE [LARGE SCALE GENOMIC DNA]</scope>
    <source>
        <strain evidence="1">NAU3</strain>
        <tissue evidence="1">Gut</tissue>
    </source>
</reference>
<keyword evidence="2" id="KW-1185">Reference proteome</keyword>
<organism evidence="1 2">
    <name type="scientific">Blattamonas nauphoetae</name>
    <dbReference type="NCBI Taxonomy" id="2049346"/>
    <lineage>
        <taxon>Eukaryota</taxon>
        <taxon>Metamonada</taxon>
        <taxon>Preaxostyla</taxon>
        <taxon>Oxymonadida</taxon>
        <taxon>Blattamonas</taxon>
    </lineage>
</organism>
<evidence type="ECO:0000313" key="2">
    <source>
        <dbReference type="Proteomes" id="UP001281761"/>
    </source>
</evidence>
<evidence type="ECO:0000313" key="1">
    <source>
        <dbReference type="EMBL" id="KAK2951366.1"/>
    </source>
</evidence>
<dbReference type="Proteomes" id="UP001281761">
    <property type="component" value="Unassembled WGS sequence"/>
</dbReference>
<protein>
    <submittedName>
        <fullName evidence="1">Uncharacterized protein</fullName>
    </submittedName>
</protein>
<proteinExistence type="predicted"/>